<keyword evidence="2" id="KW-1185">Reference proteome</keyword>
<protein>
    <submittedName>
        <fullName evidence="1">Uncharacterized protein</fullName>
    </submittedName>
</protein>
<gene>
    <name evidence="1" type="ORF">PVAP13_9NG473828</name>
</gene>
<dbReference type="Proteomes" id="UP000823388">
    <property type="component" value="Chromosome 9N"/>
</dbReference>
<dbReference type="AlphaFoldDB" id="A0A8T0MSA4"/>
<sequence>MEGDRLICGVNWASDSSDDSEESDEVRFVMDSMAGNTEVPDSQECTGQLICGVNWAPDSDDDEESDDVLVEGMVEVKDVALTLQQLALIEVSKFDADKQLKNVTDLMLPVLLPQLYGEHNEQVIRAATDLLWFAHGHAHGHGRDEPMLDEE</sequence>
<accession>A0A8T0MSA4</accession>
<organism evidence="1 2">
    <name type="scientific">Panicum virgatum</name>
    <name type="common">Blackwell switchgrass</name>
    <dbReference type="NCBI Taxonomy" id="38727"/>
    <lineage>
        <taxon>Eukaryota</taxon>
        <taxon>Viridiplantae</taxon>
        <taxon>Streptophyta</taxon>
        <taxon>Embryophyta</taxon>
        <taxon>Tracheophyta</taxon>
        <taxon>Spermatophyta</taxon>
        <taxon>Magnoliopsida</taxon>
        <taxon>Liliopsida</taxon>
        <taxon>Poales</taxon>
        <taxon>Poaceae</taxon>
        <taxon>PACMAD clade</taxon>
        <taxon>Panicoideae</taxon>
        <taxon>Panicodae</taxon>
        <taxon>Paniceae</taxon>
        <taxon>Panicinae</taxon>
        <taxon>Panicum</taxon>
        <taxon>Panicum sect. Hiantes</taxon>
    </lineage>
</organism>
<dbReference type="EMBL" id="CM029054">
    <property type="protein sequence ID" value="KAG2539373.1"/>
    <property type="molecule type" value="Genomic_DNA"/>
</dbReference>
<name>A0A8T0MSA4_PANVG</name>
<reference evidence="1" key="1">
    <citation type="submission" date="2020-05" db="EMBL/GenBank/DDBJ databases">
        <title>WGS assembly of Panicum virgatum.</title>
        <authorList>
            <person name="Lovell J.T."/>
            <person name="Jenkins J."/>
            <person name="Shu S."/>
            <person name="Juenger T.E."/>
            <person name="Schmutz J."/>
        </authorList>
    </citation>
    <scope>NUCLEOTIDE SEQUENCE</scope>
    <source>
        <strain evidence="1">AP13</strain>
    </source>
</reference>
<proteinExistence type="predicted"/>
<comment type="caution">
    <text evidence="1">The sequence shown here is derived from an EMBL/GenBank/DDBJ whole genome shotgun (WGS) entry which is preliminary data.</text>
</comment>
<evidence type="ECO:0000313" key="2">
    <source>
        <dbReference type="Proteomes" id="UP000823388"/>
    </source>
</evidence>
<evidence type="ECO:0000313" key="1">
    <source>
        <dbReference type="EMBL" id="KAG2539373.1"/>
    </source>
</evidence>